<comment type="similarity">
    <text evidence="13">Belongs to the helicase family. DinG subfamily.</text>
</comment>
<dbReference type="GO" id="GO:0046872">
    <property type="term" value="F:metal ion binding"/>
    <property type="evidence" value="ECO:0007669"/>
    <property type="project" value="UniProtKB-KW"/>
</dbReference>
<keyword evidence="3" id="KW-0547">Nucleotide-binding</keyword>
<dbReference type="GO" id="GO:0003677">
    <property type="term" value="F:DNA binding"/>
    <property type="evidence" value="ECO:0007669"/>
    <property type="project" value="UniProtKB-KW"/>
</dbReference>
<dbReference type="GO" id="GO:0051539">
    <property type="term" value="F:4 iron, 4 sulfur cluster binding"/>
    <property type="evidence" value="ECO:0007669"/>
    <property type="project" value="UniProtKB-KW"/>
</dbReference>
<dbReference type="EMBL" id="FNDZ01000001">
    <property type="protein sequence ID" value="SDI19861.1"/>
    <property type="molecule type" value="Genomic_DNA"/>
</dbReference>
<dbReference type="InterPro" id="IPR042493">
    <property type="entry name" value="XPD_DNA_FeS"/>
</dbReference>
<evidence type="ECO:0000256" key="3">
    <source>
        <dbReference type="ARBA" id="ARBA00022741"/>
    </source>
</evidence>
<dbReference type="GO" id="GO:0006281">
    <property type="term" value="P:DNA repair"/>
    <property type="evidence" value="ECO:0007669"/>
    <property type="project" value="UniProtKB-KW"/>
</dbReference>
<dbReference type="Gene3D" id="3.40.50.300">
    <property type="entry name" value="P-loop containing nucleotide triphosphate hydrolases"/>
    <property type="match status" value="2"/>
</dbReference>
<dbReference type="InterPro" id="IPR006554">
    <property type="entry name" value="Helicase-like_DEXD_c2"/>
</dbReference>
<dbReference type="Gene3D" id="3.90.320.10">
    <property type="match status" value="1"/>
</dbReference>
<dbReference type="InterPro" id="IPR011604">
    <property type="entry name" value="PDDEXK-like_dom_sf"/>
</dbReference>
<sequence>MEIKISVRNLIEFVHRYGDIISSGTGSSPSRMEEGTRAHVKIQKQRQKEDASYEKEKYFKYTVEKEDLMFIVDGRADGIVPRSYIEEIKSTYMPLEDLTEDYNFLHWAQVMFYGFMHMKEEELEEITLLLTYHNLETEISRTFERRYTIQELMTFVDQTIEEYLKFVREDIHWKEERNRSLKTLGFPFSRYREGQRDLAVDVYRTMRQGGKFFAKAPTGIGKTISTLFPAVKALGEGETDKIFYLTAKGTLKTVAEETMSILEKKGGQVKFLTLTSKEKICINDEVNCHPDHCEMAKGHYDRVNDCILAILRNEKRYTKEMIVAYAREYRVCPFELSLDLAYFSDLIICDYNYVFDPRVYLKRFFMDVKENYVFLVDEAHNLVDRARDMYSAELSKESLMEAKKAADKFSYLKRPLKKINDKFIEMRKVLEERGGKYTYFGVSDDLVFLLKDFLQGFEIFQKEVQEEFDGREKIVDFFFAVNTFLNISELYDEGYVTYEETYGSNVRIKLFCVDPRDVLIEVFKRAKASVLFSATLSPMNYYFDVLGGEEGDFRRTLRSPFDKEKLRVFLDAAVDTRFSKREDSYMAIAENIERMASKKKGNYIAFFPSYKYMRDVYEAYEEKYGGAHEVYIQEPSLTEKEREDVLGLFYQEREKSFLAFMVLGGIFSEGIDLQGEALIGASVVSVGYPQVSYERDLIKEYFSRENCGFEYAYIYPGINRILQAAGRVIRSEEDEGMVLLMDIRYNWAQYKKLLPEEWLPLLPWAEFK</sequence>
<dbReference type="Gene3D" id="1.10.30.20">
    <property type="entry name" value="Bacterial XPD DNA helicase, FeS cluster domain"/>
    <property type="match status" value="1"/>
</dbReference>
<evidence type="ECO:0000256" key="7">
    <source>
        <dbReference type="ARBA" id="ARBA00022840"/>
    </source>
</evidence>
<evidence type="ECO:0000256" key="12">
    <source>
        <dbReference type="ARBA" id="ARBA00023235"/>
    </source>
</evidence>
<dbReference type="SMART" id="SM00488">
    <property type="entry name" value="DEXDc2"/>
    <property type="match status" value="1"/>
</dbReference>
<dbReference type="InterPro" id="IPR010614">
    <property type="entry name" value="RAD3-like_helicase_DEAD"/>
</dbReference>
<keyword evidence="7" id="KW-0067">ATP-binding</keyword>
<dbReference type="InterPro" id="IPR014013">
    <property type="entry name" value="Helic_SF1/SF2_ATP-bd_DinG/Rad3"/>
</dbReference>
<dbReference type="PANTHER" id="PTHR11472">
    <property type="entry name" value="DNA REPAIR DEAD HELICASE RAD3/XP-D SUBFAMILY MEMBER"/>
    <property type="match status" value="1"/>
</dbReference>
<dbReference type="PANTHER" id="PTHR11472:SF34">
    <property type="entry name" value="REGULATOR OF TELOMERE ELONGATION HELICASE 1"/>
    <property type="match status" value="1"/>
</dbReference>
<keyword evidence="9" id="KW-0411">Iron-sulfur</keyword>
<dbReference type="Pfam" id="PF13307">
    <property type="entry name" value="Helicase_C_2"/>
    <property type="match status" value="1"/>
</dbReference>
<proteinExistence type="inferred from homology"/>
<dbReference type="GO" id="GO:0003678">
    <property type="term" value="F:DNA helicase activity"/>
    <property type="evidence" value="ECO:0007669"/>
    <property type="project" value="InterPro"/>
</dbReference>
<dbReference type="Gene3D" id="1.10.275.40">
    <property type="match status" value="1"/>
</dbReference>
<keyword evidence="1" id="KW-0004">4Fe-4S</keyword>
<evidence type="ECO:0000256" key="2">
    <source>
        <dbReference type="ARBA" id="ARBA00022723"/>
    </source>
</evidence>
<dbReference type="InterPro" id="IPR027417">
    <property type="entry name" value="P-loop_NTPase"/>
</dbReference>
<evidence type="ECO:0000256" key="5">
    <source>
        <dbReference type="ARBA" id="ARBA00022801"/>
    </source>
</evidence>
<dbReference type="RefSeq" id="WP_031574642.1">
    <property type="nucleotide sequence ID" value="NZ_FNDZ01000001.1"/>
</dbReference>
<evidence type="ECO:0000256" key="13">
    <source>
        <dbReference type="ARBA" id="ARBA00038058"/>
    </source>
</evidence>
<evidence type="ECO:0000256" key="8">
    <source>
        <dbReference type="ARBA" id="ARBA00023004"/>
    </source>
</evidence>
<accession>A0A1G8IM42</accession>
<dbReference type="InterPro" id="IPR045028">
    <property type="entry name" value="DinG/Rad3-like"/>
</dbReference>
<keyword evidence="5" id="KW-0378">Hydrolase</keyword>
<keyword evidence="6 15" id="KW-0347">Helicase</keyword>
<keyword evidence="12" id="KW-0413">Isomerase</keyword>
<keyword evidence="10" id="KW-0238">DNA-binding</keyword>
<dbReference type="GO" id="GO:0005524">
    <property type="term" value="F:ATP binding"/>
    <property type="evidence" value="ECO:0007669"/>
    <property type="project" value="UniProtKB-KW"/>
</dbReference>
<keyword evidence="11" id="KW-0234">DNA repair</keyword>
<evidence type="ECO:0000313" key="16">
    <source>
        <dbReference type="Proteomes" id="UP000183255"/>
    </source>
</evidence>
<gene>
    <name evidence="15" type="ORF">SAMN05421804_101925</name>
</gene>
<dbReference type="GO" id="GO:0016818">
    <property type="term" value="F:hydrolase activity, acting on acid anhydrides, in phosphorus-containing anhydrides"/>
    <property type="evidence" value="ECO:0007669"/>
    <property type="project" value="InterPro"/>
</dbReference>
<evidence type="ECO:0000259" key="14">
    <source>
        <dbReference type="PROSITE" id="PS51193"/>
    </source>
</evidence>
<evidence type="ECO:0000256" key="6">
    <source>
        <dbReference type="ARBA" id="ARBA00022806"/>
    </source>
</evidence>
<dbReference type="SMART" id="SM00491">
    <property type="entry name" value="HELICc2"/>
    <property type="match status" value="1"/>
</dbReference>
<evidence type="ECO:0000256" key="4">
    <source>
        <dbReference type="ARBA" id="ARBA00022763"/>
    </source>
</evidence>
<reference evidence="15 16" key="1">
    <citation type="submission" date="2016-10" db="EMBL/GenBank/DDBJ databases">
        <authorList>
            <person name="de Groot N.N."/>
        </authorList>
    </citation>
    <scope>NUCLEOTIDE SEQUENCE [LARGE SCALE GENOMIC DNA]</scope>
    <source>
        <strain evidence="15 16">CGMCC 1.5058</strain>
    </source>
</reference>
<evidence type="ECO:0000256" key="9">
    <source>
        <dbReference type="ARBA" id="ARBA00023014"/>
    </source>
</evidence>
<organism evidence="15 16">
    <name type="scientific">Proteiniclasticum ruminis</name>
    <dbReference type="NCBI Taxonomy" id="398199"/>
    <lineage>
        <taxon>Bacteria</taxon>
        <taxon>Bacillati</taxon>
        <taxon>Bacillota</taxon>
        <taxon>Clostridia</taxon>
        <taxon>Eubacteriales</taxon>
        <taxon>Clostridiaceae</taxon>
        <taxon>Proteiniclasticum</taxon>
    </lineage>
</organism>
<evidence type="ECO:0000256" key="1">
    <source>
        <dbReference type="ARBA" id="ARBA00022485"/>
    </source>
</evidence>
<dbReference type="PROSITE" id="PS51193">
    <property type="entry name" value="HELICASE_ATP_BIND_2"/>
    <property type="match status" value="1"/>
</dbReference>
<dbReference type="AlphaFoldDB" id="A0A1G8IM42"/>
<keyword evidence="4" id="KW-0227">DNA damage</keyword>
<feature type="domain" description="Helicase ATP-binding" evidence="14">
    <location>
        <begin position="181"/>
        <end position="433"/>
    </location>
</feature>
<dbReference type="InterPro" id="IPR006555">
    <property type="entry name" value="ATP-dep_Helicase_C"/>
</dbReference>
<name>A0A1G8IM42_9CLOT</name>
<evidence type="ECO:0000256" key="10">
    <source>
        <dbReference type="ARBA" id="ARBA00023125"/>
    </source>
</evidence>
<evidence type="ECO:0000256" key="11">
    <source>
        <dbReference type="ARBA" id="ARBA00023204"/>
    </source>
</evidence>
<keyword evidence="8" id="KW-0408">Iron</keyword>
<evidence type="ECO:0000313" key="15">
    <source>
        <dbReference type="EMBL" id="SDI19861.1"/>
    </source>
</evidence>
<protein>
    <submittedName>
        <fullName evidence="15">Rad3-related DNA helicase</fullName>
    </submittedName>
</protein>
<dbReference type="SUPFAM" id="SSF52540">
    <property type="entry name" value="P-loop containing nucleoside triphosphate hydrolases"/>
    <property type="match status" value="1"/>
</dbReference>
<dbReference type="Proteomes" id="UP000183255">
    <property type="component" value="Unassembled WGS sequence"/>
</dbReference>
<dbReference type="Pfam" id="PF06733">
    <property type="entry name" value="DEAD_2"/>
    <property type="match status" value="1"/>
</dbReference>
<keyword evidence="2" id="KW-0479">Metal-binding</keyword>